<dbReference type="InterPro" id="IPR000209">
    <property type="entry name" value="Peptidase_S8/S53_dom"/>
</dbReference>
<feature type="active site" description="Charge relay system" evidence="5">
    <location>
        <position position="254"/>
    </location>
</feature>
<organism evidence="7">
    <name type="scientific">Staphylococcus epidermidis</name>
    <dbReference type="NCBI Taxonomy" id="1282"/>
    <lineage>
        <taxon>Bacteria</taxon>
        <taxon>Bacillati</taxon>
        <taxon>Bacillota</taxon>
        <taxon>Bacilli</taxon>
        <taxon>Bacillales</taxon>
        <taxon>Staphylococcaceae</taxon>
        <taxon>Staphylococcus</taxon>
    </lineage>
</organism>
<dbReference type="EMBL" id="JQ979180">
    <property type="protein sequence ID" value="AFN69433.1"/>
    <property type="molecule type" value="Genomic_DNA"/>
</dbReference>
<dbReference type="PANTHER" id="PTHR43806">
    <property type="entry name" value="PEPTIDASE S8"/>
    <property type="match status" value="1"/>
</dbReference>
<dbReference type="Gene3D" id="3.40.50.200">
    <property type="entry name" value="Peptidase S8/S53 domain"/>
    <property type="match status" value="1"/>
</dbReference>
<dbReference type="PANTHER" id="PTHR43806:SF11">
    <property type="entry name" value="CEREVISIN-RELATED"/>
    <property type="match status" value="1"/>
</dbReference>
<evidence type="ECO:0000256" key="1">
    <source>
        <dbReference type="ARBA" id="ARBA00011073"/>
    </source>
</evidence>
<name>I6ZUU2_STAEP</name>
<evidence type="ECO:0000256" key="4">
    <source>
        <dbReference type="ARBA" id="ARBA00022825"/>
    </source>
</evidence>
<evidence type="ECO:0000256" key="2">
    <source>
        <dbReference type="ARBA" id="ARBA00022670"/>
    </source>
</evidence>
<protein>
    <submittedName>
        <fullName evidence="7">ElxP</fullName>
    </submittedName>
</protein>
<comment type="similarity">
    <text evidence="1 5">Belongs to the peptidase S8 family.</text>
</comment>
<dbReference type="InterPro" id="IPR036852">
    <property type="entry name" value="Peptidase_S8/S53_dom_sf"/>
</dbReference>
<keyword evidence="4 5" id="KW-0720">Serine protease</keyword>
<evidence type="ECO:0000313" key="7">
    <source>
        <dbReference type="EMBL" id="AFN69433.1"/>
    </source>
</evidence>
<dbReference type="InterPro" id="IPR050131">
    <property type="entry name" value="Peptidase_S8_subtilisin-like"/>
</dbReference>
<evidence type="ECO:0000256" key="3">
    <source>
        <dbReference type="ARBA" id="ARBA00022801"/>
    </source>
</evidence>
<dbReference type="GO" id="GO:0006508">
    <property type="term" value="P:proteolysis"/>
    <property type="evidence" value="ECO:0007669"/>
    <property type="project" value="UniProtKB-KW"/>
</dbReference>
<dbReference type="SUPFAM" id="SSF52743">
    <property type="entry name" value="Subtilisin-like"/>
    <property type="match status" value="1"/>
</dbReference>
<reference evidence="7" key="2">
    <citation type="submission" date="2012-04" db="EMBL/GenBank/DDBJ databases">
        <authorList>
            <person name="Depkat-Jakob P."/>
        </authorList>
    </citation>
    <scope>NUCLEOTIDE SEQUENCE</scope>
    <source>
        <strain evidence="7">15X154</strain>
    </source>
</reference>
<gene>
    <name evidence="7" type="primary">elxP</name>
</gene>
<evidence type="ECO:0000256" key="5">
    <source>
        <dbReference type="PROSITE-ProRule" id="PRU01240"/>
    </source>
</evidence>
<reference evidence="7" key="1">
    <citation type="journal article" date="2011" name="Chem. Biol.">
        <title>Biosynthesis of the antimicrobial peptide epilancin 15X and its N-terminal lactate.</title>
        <authorList>
            <person name="Velasquez J.E."/>
            <person name="Zhang X."/>
            <person name="van der Donk W.A."/>
        </authorList>
    </citation>
    <scope>NUCLEOTIDE SEQUENCE</scope>
    <source>
        <strain evidence="7">15X154</strain>
    </source>
</reference>
<keyword evidence="2 5" id="KW-0645">Protease</keyword>
<dbReference type="GO" id="GO:0004252">
    <property type="term" value="F:serine-type endopeptidase activity"/>
    <property type="evidence" value="ECO:0007669"/>
    <property type="project" value="UniProtKB-UniRule"/>
</dbReference>
<dbReference type="Pfam" id="PF00082">
    <property type="entry name" value="Peptidase_S8"/>
    <property type="match status" value="1"/>
</dbReference>
<feature type="active site" description="Charge relay system" evidence="5">
    <location>
        <position position="76"/>
    </location>
</feature>
<feature type="active site" description="Charge relay system" evidence="5">
    <location>
        <position position="41"/>
    </location>
</feature>
<dbReference type="PROSITE" id="PS51892">
    <property type="entry name" value="SUBTILASE"/>
    <property type="match status" value="1"/>
</dbReference>
<sequence>MFLYLPFIIQLGDFMDNFLSWPNKNKYFDEIKDEVKILYIDSGCDINHIEVKENILINESKSFVDNDSELYDYTGHGTQIISAITGKHNMIGLYPRSKIVIYKITNYKGETKFEWLYKALYKAIKMDYKIINISYSGYTQNNYIISKFKRLIEQAVKKNIHILCSASNDEVEKGFSIPSDFKGVYKIASINIEDKYSSYISKSNAEYFAPGGDNYLKTQNPQSFILLANSSISNFNIGSDFGIDKRYTLNFGNSIACSYVSCCIGLVVTRRKIKFNKDTSKRYIDCLYNKYKHISLNVIKNTKEIITNEHI</sequence>
<proteinExistence type="inferred from homology"/>
<dbReference type="AlphaFoldDB" id="I6ZUU2"/>
<feature type="domain" description="Peptidase S8/S53" evidence="6">
    <location>
        <begin position="33"/>
        <end position="280"/>
    </location>
</feature>
<keyword evidence="3 5" id="KW-0378">Hydrolase</keyword>
<evidence type="ECO:0000259" key="6">
    <source>
        <dbReference type="Pfam" id="PF00082"/>
    </source>
</evidence>
<accession>I6ZUU2</accession>